<feature type="domain" description="Fumarylacetoacetase-like C-terminal" evidence="3">
    <location>
        <begin position="82"/>
        <end position="196"/>
    </location>
</feature>
<organism evidence="4 5">
    <name type="scientific">Aspergillus granulosus</name>
    <dbReference type="NCBI Taxonomy" id="176169"/>
    <lineage>
        <taxon>Eukaryota</taxon>
        <taxon>Fungi</taxon>
        <taxon>Dikarya</taxon>
        <taxon>Ascomycota</taxon>
        <taxon>Pezizomycotina</taxon>
        <taxon>Eurotiomycetes</taxon>
        <taxon>Eurotiomycetidae</taxon>
        <taxon>Eurotiales</taxon>
        <taxon>Aspergillaceae</taxon>
        <taxon>Aspergillus</taxon>
        <taxon>Aspergillus subgen. Nidulantes</taxon>
    </lineage>
</organism>
<dbReference type="PANTHER" id="PTHR11820:SF100">
    <property type="entry name" value="FUMARYLACETOACETATE HYDROLASE FAMILY PROTEIN (AFU_ORTHOLOGUE AFUA_4G01490)"/>
    <property type="match status" value="1"/>
</dbReference>
<dbReference type="InterPro" id="IPR011234">
    <property type="entry name" value="Fumarylacetoacetase-like_C"/>
</dbReference>
<comment type="similarity">
    <text evidence="1">Belongs to the FAH family.</text>
</comment>
<evidence type="ECO:0000313" key="5">
    <source>
        <dbReference type="Proteomes" id="UP001610334"/>
    </source>
</evidence>
<dbReference type="SUPFAM" id="SSF56529">
    <property type="entry name" value="FAH"/>
    <property type="match status" value="1"/>
</dbReference>
<evidence type="ECO:0000259" key="3">
    <source>
        <dbReference type="Pfam" id="PF01557"/>
    </source>
</evidence>
<comment type="caution">
    <text evidence="4">The sequence shown here is derived from an EMBL/GenBank/DDBJ whole genome shotgun (WGS) entry which is preliminary data.</text>
</comment>
<keyword evidence="5" id="KW-1185">Reference proteome</keyword>
<sequence>MAPFHPVWDRPIRFMPKDGQDIQYGEPVLDNPSHVNVIAELADAGKLKAKVLAGDSPRSANYSVQLMLRPCPLFDALELNYKTHTDHGEDIQIPSIAQEQCDYEGELVVLIGKDAKNVSENEALDYVAGYTAGNDASAHDWQHGPDKAGPIPQWMFSQFFDKYAPLGLCLVAAHVLGAADSLSLRTLVNGQTLQKGLLIMTGTPGGVGFVYAASGVLKDGDVVEVEIREIGRLRNPVAFNKE</sequence>
<evidence type="ECO:0000256" key="1">
    <source>
        <dbReference type="ARBA" id="ARBA00010211"/>
    </source>
</evidence>
<dbReference type="Gene3D" id="3.90.850.10">
    <property type="entry name" value="Fumarylacetoacetase-like, C-terminal domain"/>
    <property type="match status" value="2"/>
</dbReference>
<dbReference type="Pfam" id="PF01557">
    <property type="entry name" value="FAA_hydrolase"/>
    <property type="match status" value="1"/>
</dbReference>
<protein>
    <recommendedName>
        <fullName evidence="3">Fumarylacetoacetase-like C-terminal domain-containing protein</fullName>
    </recommendedName>
</protein>
<evidence type="ECO:0000313" key="4">
    <source>
        <dbReference type="EMBL" id="KAL2811257.1"/>
    </source>
</evidence>
<accession>A0ABR4H8X0</accession>
<gene>
    <name evidence="4" type="ORF">BJX63DRAFT_433548</name>
</gene>
<proteinExistence type="inferred from homology"/>
<dbReference type="PANTHER" id="PTHR11820">
    <property type="entry name" value="ACYLPYRUVASE"/>
    <property type="match status" value="1"/>
</dbReference>
<dbReference type="Proteomes" id="UP001610334">
    <property type="component" value="Unassembled WGS sequence"/>
</dbReference>
<evidence type="ECO:0000256" key="2">
    <source>
        <dbReference type="ARBA" id="ARBA00022723"/>
    </source>
</evidence>
<name>A0ABR4H8X0_9EURO</name>
<dbReference type="EMBL" id="JBFXLT010000060">
    <property type="protein sequence ID" value="KAL2811257.1"/>
    <property type="molecule type" value="Genomic_DNA"/>
</dbReference>
<keyword evidence="2" id="KW-0479">Metal-binding</keyword>
<dbReference type="InterPro" id="IPR036663">
    <property type="entry name" value="Fumarylacetoacetase_C_sf"/>
</dbReference>
<reference evidence="4 5" key="1">
    <citation type="submission" date="2024-07" db="EMBL/GenBank/DDBJ databases">
        <title>Section-level genome sequencing and comparative genomics of Aspergillus sections Usti and Cavernicolus.</title>
        <authorList>
            <consortium name="Lawrence Berkeley National Laboratory"/>
            <person name="Nybo J.L."/>
            <person name="Vesth T.C."/>
            <person name="Theobald S."/>
            <person name="Frisvad J.C."/>
            <person name="Larsen T.O."/>
            <person name="Kjaerboelling I."/>
            <person name="Rothschild-Mancinelli K."/>
            <person name="Lyhne E.K."/>
            <person name="Kogle M.E."/>
            <person name="Barry K."/>
            <person name="Clum A."/>
            <person name="Na H."/>
            <person name="Ledsgaard L."/>
            <person name="Lin J."/>
            <person name="Lipzen A."/>
            <person name="Kuo A."/>
            <person name="Riley R."/>
            <person name="Mondo S."/>
            <person name="Labutti K."/>
            <person name="Haridas S."/>
            <person name="Pangalinan J."/>
            <person name="Salamov A.A."/>
            <person name="Simmons B.A."/>
            <person name="Magnuson J.K."/>
            <person name="Chen J."/>
            <person name="Drula E."/>
            <person name="Henrissat B."/>
            <person name="Wiebenga A."/>
            <person name="Lubbers R.J."/>
            <person name="Gomes A.C."/>
            <person name="Makela M.R."/>
            <person name="Stajich J."/>
            <person name="Grigoriev I.V."/>
            <person name="Mortensen U.H."/>
            <person name="De Vries R.P."/>
            <person name="Baker S.E."/>
            <person name="Andersen M.R."/>
        </authorList>
    </citation>
    <scope>NUCLEOTIDE SEQUENCE [LARGE SCALE GENOMIC DNA]</scope>
    <source>
        <strain evidence="4 5">CBS 588.65</strain>
    </source>
</reference>